<dbReference type="GO" id="GO:0016020">
    <property type="term" value="C:membrane"/>
    <property type="evidence" value="ECO:0007669"/>
    <property type="project" value="UniProtKB-SubCell"/>
</dbReference>
<feature type="transmembrane region" description="Helical" evidence="6">
    <location>
        <begin position="31"/>
        <end position="47"/>
    </location>
</feature>
<dbReference type="PANTHER" id="PTHR37306:SF1">
    <property type="entry name" value="COLICIN V PRODUCTION PROTEIN"/>
    <property type="match status" value="1"/>
</dbReference>
<reference evidence="8 9" key="1">
    <citation type="submission" date="2019-06" db="EMBL/GenBank/DDBJ databases">
        <title>Complete genome sequence of Helicobacter suis SNTW101c.</title>
        <authorList>
            <person name="Rimbara E."/>
            <person name="Suzuki M."/>
            <person name="Matsui H."/>
            <person name="Nakamura M."/>
            <person name="Mori S."/>
            <person name="Shibayama K."/>
        </authorList>
    </citation>
    <scope>NUCLEOTIDE SEQUENCE [LARGE SCALE GENOMIC DNA]</scope>
    <source>
        <strain evidence="8 9">SNTW101c</strain>
    </source>
</reference>
<feature type="transmembrane region" description="Helical" evidence="6">
    <location>
        <begin position="68"/>
        <end position="89"/>
    </location>
</feature>
<evidence type="ECO:0000313" key="7">
    <source>
        <dbReference type="EMBL" id="BCD45508.1"/>
    </source>
</evidence>
<reference evidence="7 10" key="2">
    <citation type="submission" date="2020-04" db="EMBL/GenBank/DDBJ databases">
        <title>Genomic analysis of gastric non-Helicobacter pylori Helicobacters isolated in Japan.</title>
        <authorList>
            <person name="Suzuki M."/>
            <person name="Rimbara E."/>
        </authorList>
    </citation>
    <scope>NUCLEOTIDE SEQUENCE [LARGE SCALE GENOMIC DNA]</scope>
    <source>
        <strain evidence="7 10">NHP19-0020</strain>
    </source>
</reference>
<evidence type="ECO:0000313" key="9">
    <source>
        <dbReference type="Proteomes" id="UP000317935"/>
    </source>
</evidence>
<feature type="region of interest" description="Disordered" evidence="5">
    <location>
        <begin position="172"/>
        <end position="206"/>
    </location>
</feature>
<dbReference type="RefSeq" id="WP_006563862.1">
    <property type="nucleotide sequence ID" value="NZ_AP019774.1"/>
</dbReference>
<evidence type="ECO:0000313" key="10">
    <source>
        <dbReference type="Proteomes" id="UP000509742"/>
    </source>
</evidence>
<dbReference type="EMBL" id="AP019774">
    <property type="protein sequence ID" value="BCD70218.1"/>
    <property type="molecule type" value="Genomic_DNA"/>
</dbReference>
<feature type="transmembrane region" description="Helical" evidence="6">
    <location>
        <begin position="7"/>
        <end position="25"/>
    </location>
</feature>
<evidence type="ECO:0000256" key="5">
    <source>
        <dbReference type="SAM" id="MobiDB-lite"/>
    </source>
</evidence>
<gene>
    <name evidence="7" type="ORF">NHP190020_05470</name>
    <name evidence="8" type="ORF">SNTW_08630</name>
</gene>
<sequence>MGYYIDIALAVLIVGVGLRGFYNGFIDEVSGLLGIVLGVFLASRWAERVGSWFSSHVYAFHDPSMSSLVGFVLVLACVWIAFLVTGVIVSKAIVLSNLGIIDRILGFLFGCTKIFLILAFLLYTISRLSFMKSLDVYLHAHSQIYPYMHTIASHVLQLKEVQEIGEMIEQKAKRAKKENLPESLDPTKVKNNLETTQEGANPQKSH</sequence>
<dbReference type="AlphaFoldDB" id="A0A6J4CXG9"/>
<comment type="subcellular location">
    <subcellularLocation>
        <location evidence="1">Membrane</location>
        <topology evidence="1">Multi-pass membrane protein</topology>
    </subcellularLocation>
</comment>
<dbReference type="InterPro" id="IPR003825">
    <property type="entry name" value="Colicin-V_CvpA"/>
</dbReference>
<evidence type="ECO:0000256" key="6">
    <source>
        <dbReference type="SAM" id="Phobius"/>
    </source>
</evidence>
<dbReference type="Pfam" id="PF02674">
    <property type="entry name" value="Colicin_V"/>
    <property type="match status" value="1"/>
</dbReference>
<feature type="compositionally biased region" description="Polar residues" evidence="5">
    <location>
        <begin position="189"/>
        <end position="206"/>
    </location>
</feature>
<protein>
    <submittedName>
        <fullName evidence="8">Membrane protein required for colicin V production</fullName>
    </submittedName>
</protein>
<accession>A0A6J4CXG9</accession>
<keyword evidence="10" id="KW-1185">Reference proteome</keyword>
<evidence type="ECO:0000313" key="8">
    <source>
        <dbReference type="EMBL" id="BCD70218.1"/>
    </source>
</evidence>
<feature type="compositionally biased region" description="Basic and acidic residues" evidence="5">
    <location>
        <begin position="172"/>
        <end position="188"/>
    </location>
</feature>
<evidence type="ECO:0000256" key="1">
    <source>
        <dbReference type="ARBA" id="ARBA00004141"/>
    </source>
</evidence>
<dbReference type="GO" id="GO:0009403">
    <property type="term" value="P:toxin biosynthetic process"/>
    <property type="evidence" value="ECO:0007669"/>
    <property type="project" value="InterPro"/>
</dbReference>
<dbReference type="PANTHER" id="PTHR37306">
    <property type="entry name" value="COLICIN V PRODUCTION PROTEIN"/>
    <property type="match status" value="1"/>
</dbReference>
<feature type="transmembrane region" description="Helical" evidence="6">
    <location>
        <begin position="104"/>
        <end position="125"/>
    </location>
</feature>
<dbReference type="Proteomes" id="UP000317935">
    <property type="component" value="Chromosome"/>
</dbReference>
<dbReference type="OrthoDB" id="5329139at2"/>
<keyword evidence="4 6" id="KW-0472">Membrane</keyword>
<dbReference type="GeneID" id="56928218"/>
<organism evidence="8 9">
    <name type="scientific">Helicobacter suis</name>
    <dbReference type="NCBI Taxonomy" id="104628"/>
    <lineage>
        <taxon>Bacteria</taxon>
        <taxon>Pseudomonadati</taxon>
        <taxon>Campylobacterota</taxon>
        <taxon>Epsilonproteobacteria</taxon>
        <taxon>Campylobacterales</taxon>
        <taxon>Helicobacteraceae</taxon>
        <taxon>Helicobacter</taxon>
    </lineage>
</organism>
<proteinExistence type="predicted"/>
<name>A0A6J4CXG9_9HELI</name>
<evidence type="ECO:0000256" key="2">
    <source>
        <dbReference type="ARBA" id="ARBA00022692"/>
    </source>
</evidence>
<keyword evidence="3 6" id="KW-1133">Transmembrane helix</keyword>
<evidence type="ECO:0000256" key="4">
    <source>
        <dbReference type="ARBA" id="ARBA00023136"/>
    </source>
</evidence>
<dbReference type="EMBL" id="AP023036">
    <property type="protein sequence ID" value="BCD45508.1"/>
    <property type="molecule type" value="Genomic_DNA"/>
</dbReference>
<evidence type="ECO:0000256" key="3">
    <source>
        <dbReference type="ARBA" id="ARBA00022989"/>
    </source>
</evidence>
<dbReference type="Proteomes" id="UP000509742">
    <property type="component" value="Chromosome"/>
</dbReference>
<keyword evidence="2 6" id="KW-0812">Transmembrane</keyword>